<evidence type="ECO:0000256" key="1">
    <source>
        <dbReference type="SAM" id="MobiDB-lite"/>
    </source>
</evidence>
<evidence type="ECO:0000256" key="2">
    <source>
        <dbReference type="SAM" id="Phobius"/>
    </source>
</evidence>
<dbReference type="GeneID" id="102917516"/>
<organism evidence="3 4">
    <name type="scientific">Peromyscus maniculatus bairdii</name>
    <name type="common">Prairie deer mouse</name>
    <dbReference type="NCBI Taxonomy" id="230844"/>
    <lineage>
        <taxon>Eukaryota</taxon>
        <taxon>Metazoa</taxon>
        <taxon>Chordata</taxon>
        <taxon>Craniata</taxon>
        <taxon>Vertebrata</taxon>
        <taxon>Euteleostomi</taxon>
        <taxon>Mammalia</taxon>
        <taxon>Eutheria</taxon>
        <taxon>Euarchontoglires</taxon>
        <taxon>Glires</taxon>
        <taxon>Rodentia</taxon>
        <taxon>Myomorpha</taxon>
        <taxon>Muroidea</taxon>
        <taxon>Cricetidae</taxon>
        <taxon>Neotominae</taxon>
        <taxon>Peromyscus</taxon>
    </lineage>
</organism>
<evidence type="ECO:0000313" key="3">
    <source>
        <dbReference type="Ensembl" id="ENSPEMP00000003459.1"/>
    </source>
</evidence>
<dbReference type="RefSeq" id="XP_006974854.1">
    <property type="nucleotide sequence ID" value="XM_006974792.4"/>
</dbReference>
<protein>
    <submittedName>
        <fullName evidence="3">RIKEN cDNA 1700093K21 gene</fullName>
    </submittedName>
</protein>
<dbReference type="AlphaFoldDB" id="A0A6J0D2E9"/>
<dbReference type="InterPro" id="IPR027813">
    <property type="entry name" value="DUF4642"/>
</dbReference>
<sequence length="198" mass="22560">MFGQNEDYRMDEILKTNPMAFETTAITFFIILLICFLCILFLLAVFLYKCFRGKNTDEAGKLPCSDENEGEDCLAANAENKPEDDDKVLLHFVNMDMPMRPGILVQRQSKEATPLGENFEGEEDRNRQTLGAVNAQEATYEDDNAEKSPMHVHRTPSVTESQKRPLKGVTFSKEVIVVDLGNDYPTARSYAREHKERK</sequence>
<dbReference type="Proteomes" id="UP000694547">
    <property type="component" value="Chromosome 10"/>
</dbReference>
<gene>
    <name evidence="3" type="primary">C10H2orf74</name>
</gene>
<reference evidence="3 4" key="1">
    <citation type="submission" date="2018-10" db="EMBL/GenBank/DDBJ databases">
        <title>Improved assembly of the deer mouse Peromyscus maniculatus genome.</title>
        <authorList>
            <person name="Lassance J.-M."/>
            <person name="Hoekstra H.E."/>
        </authorList>
    </citation>
    <scope>NUCLEOTIDE SEQUENCE [LARGE SCALE GENOMIC DNA]</scope>
</reference>
<dbReference type="PANTHER" id="PTHR37882">
    <property type="entry name" value="HYPOTHETICAL PROTEIN LOC690352"/>
    <property type="match status" value="1"/>
</dbReference>
<dbReference type="RefSeq" id="XP_015849118.1">
    <property type="nucleotide sequence ID" value="XM_015993632.3"/>
</dbReference>
<reference evidence="3" key="3">
    <citation type="submission" date="2025-09" db="UniProtKB">
        <authorList>
            <consortium name="Ensembl"/>
        </authorList>
    </citation>
    <scope>IDENTIFICATION</scope>
</reference>
<keyword evidence="2" id="KW-0472">Membrane</keyword>
<keyword evidence="2" id="KW-0812">Transmembrane</keyword>
<reference evidence="3" key="2">
    <citation type="submission" date="2025-08" db="UniProtKB">
        <authorList>
            <consortium name="Ensembl"/>
        </authorList>
    </citation>
    <scope>IDENTIFICATION</scope>
</reference>
<dbReference type="Ensembl" id="ENSPEMT00000005937.2">
    <property type="protein sequence ID" value="ENSPEMP00000003459.1"/>
    <property type="gene ID" value="ENSPEMG00000004943.2"/>
</dbReference>
<dbReference type="RefSeq" id="XP_042141485.1">
    <property type="nucleotide sequence ID" value="XM_042285551.1"/>
</dbReference>
<keyword evidence="2" id="KW-1133">Transmembrane helix</keyword>
<evidence type="ECO:0000313" key="4">
    <source>
        <dbReference type="Proteomes" id="UP000694547"/>
    </source>
</evidence>
<accession>A0A6J0D2E9</accession>
<name>A0A6J0D2E9_PERMB</name>
<dbReference type="RefSeq" id="XP_042141484.1">
    <property type="nucleotide sequence ID" value="XM_042285550.1"/>
</dbReference>
<feature type="transmembrane region" description="Helical" evidence="2">
    <location>
        <begin position="25"/>
        <end position="48"/>
    </location>
</feature>
<feature type="region of interest" description="Disordered" evidence="1">
    <location>
        <begin position="141"/>
        <end position="166"/>
    </location>
</feature>
<dbReference type="OrthoDB" id="9836846at2759"/>
<proteinExistence type="predicted"/>
<keyword evidence="4" id="KW-1185">Reference proteome</keyword>
<dbReference type="Pfam" id="PF15484">
    <property type="entry name" value="DUF4642"/>
    <property type="match status" value="1"/>
</dbReference>
<dbReference type="GeneTree" id="ENSGT00390000004911"/>